<protein>
    <submittedName>
        <fullName evidence="2">Myo-inositol-1(Or 4)-monophosphatase</fullName>
    </submittedName>
</protein>
<comment type="caution">
    <text evidence="2">The sequence shown here is derived from an EMBL/GenBank/DDBJ whole genome shotgun (WGS) entry which is preliminary data.</text>
</comment>
<evidence type="ECO:0000313" key="3">
    <source>
        <dbReference type="Proteomes" id="UP000189670"/>
    </source>
</evidence>
<dbReference type="EMBL" id="ATBP01001026">
    <property type="protein sequence ID" value="ETR68224.1"/>
    <property type="molecule type" value="Genomic_DNA"/>
</dbReference>
<keyword evidence="1" id="KW-0460">Magnesium</keyword>
<dbReference type="Pfam" id="PF00459">
    <property type="entry name" value="Inositol_P"/>
    <property type="match status" value="1"/>
</dbReference>
<comment type="cofactor">
    <cofactor evidence="1">
        <name>Mg(2+)</name>
        <dbReference type="ChEBI" id="CHEBI:18420"/>
    </cofactor>
</comment>
<dbReference type="InterPro" id="IPR000760">
    <property type="entry name" value="Inositol_monophosphatase-like"/>
</dbReference>
<dbReference type="PRINTS" id="PR00377">
    <property type="entry name" value="IMPHPHTASES"/>
</dbReference>
<evidence type="ECO:0000256" key="1">
    <source>
        <dbReference type="PIRSR" id="PIRSR600760-2"/>
    </source>
</evidence>
<dbReference type="Gene3D" id="3.40.190.80">
    <property type="match status" value="1"/>
</dbReference>
<dbReference type="GO" id="GO:0007165">
    <property type="term" value="P:signal transduction"/>
    <property type="evidence" value="ECO:0007669"/>
    <property type="project" value="TreeGrafter"/>
</dbReference>
<dbReference type="PANTHER" id="PTHR20854:SF4">
    <property type="entry name" value="INOSITOL-1-MONOPHOSPHATASE-RELATED"/>
    <property type="match status" value="1"/>
</dbReference>
<organism evidence="2 3">
    <name type="scientific">Candidatus Magnetoglobus multicellularis str. Araruama</name>
    <dbReference type="NCBI Taxonomy" id="890399"/>
    <lineage>
        <taxon>Bacteria</taxon>
        <taxon>Pseudomonadati</taxon>
        <taxon>Thermodesulfobacteriota</taxon>
        <taxon>Desulfobacteria</taxon>
        <taxon>Desulfobacterales</taxon>
        <taxon>Desulfobacteraceae</taxon>
        <taxon>Candidatus Magnetoglobus</taxon>
    </lineage>
</organism>
<gene>
    <name evidence="2" type="ORF">OMM_04684</name>
</gene>
<feature type="binding site" evidence="1">
    <location>
        <position position="13"/>
    </location>
    <ligand>
        <name>Mg(2+)</name>
        <dbReference type="ChEBI" id="CHEBI:18420"/>
        <label>1</label>
        <note>catalytic</note>
    </ligand>
</feature>
<feature type="binding site" evidence="1">
    <location>
        <position position="16"/>
    </location>
    <ligand>
        <name>Mg(2+)</name>
        <dbReference type="ChEBI" id="CHEBI:18420"/>
        <label>1</label>
        <note>catalytic</note>
    </ligand>
</feature>
<dbReference type="AlphaFoldDB" id="A0A1V1P0B2"/>
<dbReference type="Gene3D" id="3.30.540.10">
    <property type="entry name" value="Fructose-1,6-Bisphosphatase, subunit A, domain 1"/>
    <property type="match status" value="1"/>
</dbReference>
<reference evidence="3" key="1">
    <citation type="submission" date="2012-11" db="EMBL/GenBank/DDBJ databases">
        <authorList>
            <person name="Lucero-Rivera Y.E."/>
            <person name="Tovar-Ramirez D."/>
        </authorList>
    </citation>
    <scope>NUCLEOTIDE SEQUENCE [LARGE SCALE GENOMIC DNA]</scope>
    <source>
        <strain evidence="3">Araruama</strain>
    </source>
</reference>
<feature type="binding site" evidence="1">
    <location>
        <position position="15"/>
    </location>
    <ligand>
        <name>Mg(2+)</name>
        <dbReference type="ChEBI" id="CHEBI:18420"/>
        <label>1</label>
        <note>catalytic</note>
    </ligand>
</feature>
<dbReference type="PANTHER" id="PTHR20854">
    <property type="entry name" value="INOSITOL MONOPHOSPHATASE"/>
    <property type="match status" value="1"/>
</dbReference>
<sequence>MNDVDREFVCYIDPIDGTKHFAKGIPLFNMSIGVTRNKEPVLGLTYNPIARQLHAGAEGIPTELNGKPVEVSRTDRLENAFIALDVATHKENWEEEKEWMNRKITAFNLKAKRIRLFSVGAVVTSWVSHGGLDAYVSVWGHGSKPFDIAAGKALIKYSKNGAIVECEIEGLSQPRFVGGNNILVEEICNLLKE</sequence>
<evidence type="ECO:0000313" key="2">
    <source>
        <dbReference type="EMBL" id="ETR68224.1"/>
    </source>
</evidence>
<dbReference type="SUPFAM" id="SSF56655">
    <property type="entry name" value="Carbohydrate phosphatase"/>
    <property type="match status" value="1"/>
</dbReference>
<dbReference type="Proteomes" id="UP000189670">
    <property type="component" value="Unassembled WGS sequence"/>
</dbReference>
<name>A0A1V1P0B2_9BACT</name>
<feature type="binding site" evidence="1">
    <location>
        <position position="147"/>
    </location>
    <ligand>
        <name>Mg(2+)</name>
        <dbReference type="ChEBI" id="CHEBI:18420"/>
        <label>1</label>
        <note>catalytic</note>
    </ligand>
</feature>
<keyword evidence="1" id="KW-0479">Metal-binding</keyword>
<dbReference type="GO" id="GO:0046872">
    <property type="term" value="F:metal ion binding"/>
    <property type="evidence" value="ECO:0007669"/>
    <property type="project" value="UniProtKB-KW"/>
</dbReference>
<dbReference type="GO" id="GO:0008934">
    <property type="term" value="F:inositol monophosphate 1-phosphatase activity"/>
    <property type="evidence" value="ECO:0007669"/>
    <property type="project" value="TreeGrafter"/>
</dbReference>
<proteinExistence type="predicted"/>
<dbReference type="GO" id="GO:0006020">
    <property type="term" value="P:inositol metabolic process"/>
    <property type="evidence" value="ECO:0007669"/>
    <property type="project" value="TreeGrafter"/>
</dbReference>
<accession>A0A1V1P0B2</accession>